<dbReference type="RefSeq" id="WP_082362693.1">
    <property type="nucleotide sequence ID" value="NZ_CP012159.1"/>
</dbReference>
<dbReference type="Pfam" id="PF07992">
    <property type="entry name" value="Pyr_redox_2"/>
    <property type="match status" value="1"/>
</dbReference>
<evidence type="ECO:0000256" key="4">
    <source>
        <dbReference type="ARBA" id="ARBA00022827"/>
    </source>
</evidence>
<evidence type="ECO:0000259" key="8">
    <source>
        <dbReference type="Pfam" id="PF07992"/>
    </source>
</evidence>
<comment type="similarity">
    <text evidence="2">Belongs to the NADH dehydrogenase family.</text>
</comment>
<keyword evidence="7" id="KW-1133">Transmembrane helix</keyword>
<reference evidence="9 10" key="1">
    <citation type="submission" date="2015-07" db="EMBL/GenBank/DDBJ databases">
        <title>Genome analysis of myxobacterium Chondromyces crocatus Cm c5 reveals a high potential for natural compound synthesis and the genetic basis for the loss of fruiting body formation.</title>
        <authorList>
            <person name="Zaburannyi N."/>
            <person name="Bunk B."/>
            <person name="Maier J."/>
            <person name="Overmann J."/>
            <person name="Mueller R."/>
        </authorList>
    </citation>
    <scope>NUCLEOTIDE SEQUENCE [LARGE SCALE GENOMIC DNA]</scope>
    <source>
        <strain evidence="9 10">Cm c5</strain>
    </source>
</reference>
<dbReference type="InterPro" id="IPR023753">
    <property type="entry name" value="FAD/NAD-binding_dom"/>
</dbReference>
<name>A0A0K1EHJ2_CHOCO</name>
<evidence type="ECO:0000256" key="6">
    <source>
        <dbReference type="SAM" id="MobiDB-lite"/>
    </source>
</evidence>
<dbReference type="OrthoDB" id="9781621at2"/>
<evidence type="ECO:0000256" key="1">
    <source>
        <dbReference type="ARBA" id="ARBA00001974"/>
    </source>
</evidence>
<accession>A0A0K1EHJ2</accession>
<feature type="transmembrane region" description="Helical" evidence="7">
    <location>
        <begin position="15"/>
        <end position="37"/>
    </location>
</feature>
<dbReference type="Proteomes" id="UP000067626">
    <property type="component" value="Chromosome"/>
</dbReference>
<evidence type="ECO:0000313" key="10">
    <source>
        <dbReference type="Proteomes" id="UP000067626"/>
    </source>
</evidence>
<dbReference type="KEGG" id="ccro:CMC5_044770"/>
<dbReference type="GO" id="GO:0003955">
    <property type="term" value="F:NAD(P)H dehydrogenase (quinone) activity"/>
    <property type="evidence" value="ECO:0007669"/>
    <property type="project" value="TreeGrafter"/>
</dbReference>
<evidence type="ECO:0000256" key="5">
    <source>
        <dbReference type="ARBA" id="ARBA00023002"/>
    </source>
</evidence>
<dbReference type="STRING" id="52.CMC5_044770"/>
<dbReference type="PRINTS" id="PR00368">
    <property type="entry name" value="FADPNR"/>
</dbReference>
<feature type="domain" description="FAD/NAD(P)-binding" evidence="8">
    <location>
        <begin position="18"/>
        <end position="320"/>
    </location>
</feature>
<dbReference type="GO" id="GO:0019646">
    <property type="term" value="P:aerobic electron transport chain"/>
    <property type="evidence" value="ECO:0007669"/>
    <property type="project" value="TreeGrafter"/>
</dbReference>
<sequence>MAARTHEGNRAQAQHVSHCVVLGGGYAGVLAAIRLAGKARRRRLPIKVTLVNASPHFVERVRLHEVAAGRQHAPLSIAKSLEGTGVALRVGWVRHVDAAAKRLEIAHAGGEQSQLSYDALLFAPGSVAAPSRVAGSDEHAFNPANAEGAERLRQRLSAARSGERVVVVGGGLTALEIATEIAEARPELSVSLATRGEFGGDLSPRGRAYLQKTFEELRIDVHARVSAREVLADRLVLAPEASSAPLTSLPADIVILATGFRPSALAEISGLEICPDGRLVVDDTLRSPAHPAIWGAGDAVAVVGEDGSFLRMSCATAMPQGVHAADAMIATLAGEPAPQFGFSYVVRCMSLGRRRGLIQVVDRHDRPQDRVFTGGFAAWIKEQVCAYTLLSLRAERALSGVYRWPGQQRASSASAPSVGRGKRGVGGLDAVAVR</sequence>
<evidence type="ECO:0000256" key="3">
    <source>
        <dbReference type="ARBA" id="ARBA00022630"/>
    </source>
</evidence>
<dbReference type="PRINTS" id="PR00411">
    <property type="entry name" value="PNDRDTASEI"/>
</dbReference>
<comment type="cofactor">
    <cofactor evidence="1">
        <name>FAD</name>
        <dbReference type="ChEBI" id="CHEBI:57692"/>
    </cofactor>
</comment>
<keyword evidence="7" id="KW-0472">Membrane</keyword>
<dbReference type="PATRIC" id="fig|52.7.peg.4934"/>
<dbReference type="InterPro" id="IPR051169">
    <property type="entry name" value="NADH-Q_oxidoreductase"/>
</dbReference>
<keyword evidence="4" id="KW-0274">FAD</keyword>
<dbReference type="AlphaFoldDB" id="A0A0K1EHJ2"/>
<keyword evidence="7" id="KW-0812">Transmembrane</keyword>
<dbReference type="Gene3D" id="3.50.50.100">
    <property type="match status" value="1"/>
</dbReference>
<keyword evidence="5 9" id="KW-0560">Oxidoreductase</keyword>
<feature type="region of interest" description="Disordered" evidence="6">
    <location>
        <begin position="411"/>
        <end position="434"/>
    </location>
</feature>
<gene>
    <name evidence="9" type="ORF">CMC5_044770</name>
</gene>
<evidence type="ECO:0000256" key="2">
    <source>
        <dbReference type="ARBA" id="ARBA00005272"/>
    </source>
</evidence>
<keyword evidence="10" id="KW-1185">Reference proteome</keyword>
<protein>
    <submittedName>
        <fullName evidence="9">Oxidoreductase</fullName>
        <ecNumber evidence="9">1.-.-.-</ecNumber>
    </submittedName>
</protein>
<evidence type="ECO:0000313" key="9">
    <source>
        <dbReference type="EMBL" id="AKT40324.1"/>
    </source>
</evidence>
<dbReference type="InterPro" id="IPR036188">
    <property type="entry name" value="FAD/NAD-bd_sf"/>
</dbReference>
<organism evidence="9 10">
    <name type="scientific">Chondromyces crocatus</name>
    <dbReference type="NCBI Taxonomy" id="52"/>
    <lineage>
        <taxon>Bacteria</taxon>
        <taxon>Pseudomonadati</taxon>
        <taxon>Myxococcota</taxon>
        <taxon>Polyangia</taxon>
        <taxon>Polyangiales</taxon>
        <taxon>Polyangiaceae</taxon>
        <taxon>Chondromyces</taxon>
    </lineage>
</organism>
<dbReference type="SUPFAM" id="SSF51905">
    <property type="entry name" value="FAD/NAD(P)-binding domain"/>
    <property type="match status" value="1"/>
</dbReference>
<evidence type="ECO:0000256" key="7">
    <source>
        <dbReference type="SAM" id="Phobius"/>
    </source>
</evidence>
<proteinExistence type="inferred from homology"/>
<dbReference type="PANTHER" id="PTHR42913">
    <property type="entry name" value="APOPTOSIS-INDUCING FACTOR 1"/>
    <property type="match status" value="1"/>
</dbReference>
<keyword evidence="3" id="KW-0285">Flavoprotein</keyword>
<dbReference type="EMBL" id="CP012159">
    <property type="protein sequence ID" value="AKT40324.1"/>
    <property type="molecule type" value="Genomic_DNA"/>
</dbReference>
<dbReference type="EC" id="1.-.-.-" evidence="9"/>
<dbReference type="PANTHER" id="PTHR42913:SF3">
    <property type="entry name" value="64 KDA MITOCHONDRIAL NADH DEHYDROGENASE (EUROFUNG)"/>
    <property type="match status" value="1"/>
</dbReference>